<evidence type="ECO:0000313" key="3">
    <source>
        <dbReference type="Proteomes" id="UP000033358"/>
    </source>
</evidence>
<evidence type="ECO:0000256" key="1">
    <source>
        <dbReference type="SAM" id="Coils"/>
    </source>
</evidence>
<keyword evidence="3" id="KW-1185">Reference proteome</keyword>
<gene>
    <name evidence="2" type="ORF">SZ25_00750</name>
</gene>
<reference evidence="2 3" key="1">
    <citation type="submission" date="2015-02" db="EMBL/GenBank/DDBJ databases">
        <title>Single cell genomics of a rare environmental alphaproteobacterium provides unique insights into Rickettsiaceae evolution.</title>
        <authorList>
            <person name="Martijn J."/>
            <person name="Schulz F."/>
            <person name="Zaremba-Niedzwiedzka K."/>
            <person name="Viklund J."/>
            <person name="Stepanauskas R."/>
            <person name="Andersson S.G.E."/>
            <person name="Horn M."/>
            <person name="Guy L."/>
            <person name="Ettema T.J.G."/>
        </authorList>
    </citation>
    <scope>NUCLEOTIDE SEQUENCE [LARGE SCALE GENOMIC DNA]</scope>
    <source>
        <strain evidence="2 3">SCGC AAA041-L04</strain>
    </source>
</reference>
<accession>A0A0F5MQ25</accession>
<comment type="caution">
    <text evidence="2">The sequence shown here is derived from an EMBL/GenBank/DDBJ whole genome shotgun (WGS) entry which is preliminary data.</text>
</comment>
<sequence>MIKKKEVEITTKNTKEQILTAYHDALDKIAKKDTNHHLEIGKKQSDEMAIVTKAVQNRNADIFADLGSLKSNLIKEIDVINQRLVDEFAKLDNVLKAIEIEQKYLDEVYGIKENASSLSALLIAQQEEKEKYDNKITEEELAFELEINNKKSHWLKEQASLEVEYRERKEFLDKEKKREEEEYKYNLEITRTKEIDAYNFKKAKLEQELTDMKADIVKREDEISSKEQYLSELEEKVVNFPTIMQGEVISAEQRIKKQLELEYKHNITLKEQIYESSKTLYEQKIKHLEEKIIEQDVLIKELNNKTTSAIEQVQSIACKALDTSSGRAIFYPNDIKAQEKTS</sequence>
<keyword evidence="1" id="KW-0175">Coiled coil</keyword>
<dbReference type="AlphaFoldDB" id="A0A0F5MQ25"/>
<protein>
    <submittedName>
        <fullName evidence="2">Uncharacterized protein</fullName>
    </submittedName>
</protein>
<feature type="coiled-coil region" evidence="1">
    <location>
        <begin position="81"/>
        <end position="236"/>
    </location>
</feature>
<dbReference type="Proteomes" id="UP000033358">
    <property type="component" value="Unassembled WGS sequence"/>
</dbReference>
<dbReference type="EMBL" id="JYHA01000124">
    <property type="protein sequence ID" value="KKB96167.1"/>
    <property type="molecule type" value="Genomic_DNA"/>
</dbReference>
<organism evidence="2 3">
    <name type="scientific">Candidatus Arcanibacter lacustris</name>
    <dbReference type="NCBI Taxonomy" id="1607817"/>
    <lineage>
        <taxon>Bacteria</taxon>
        <taxon>Pseudomonadati</taxon>
        <taxon>Pseudomonadota</taxon>
        <taxon>Alphaproteobacteria</taxon>
        <taxon>Rickettsiales</taxon>
        <taxon>Candidatus Arcanibacter</taxon>
    </lineage>
</organism>
<evidence type="ECO:0000313" key="2">
    <source>
        <dbReference type="EMBL" id="KKB96167.1"/>
    </source>
</evidence>
<proteinExistence type="predicted"/>
<name>A0A0F5MQ25_9RICK</name>